<feature type="compositionally biased region" description="Basic and acidic residues" evidence="1">
    <location>
        <begin position="42"/>
        <end position="58"/>
    </location>
</feature>
<evidence type="ECO:0000259" key="2">
    <source>
        <dbReference type="PROSITE" id="PS50879"/>
    </source>
</evidence>
<protein>
    <submittedName>
        <fullName evidence="4">Reverse transcriptase domain-containing protein</fullName>
    </submittedName>
</protein>
<reference evidence="4" key="2">
    <citation type="submission" date="2022-01" db="EMBL/GenBank/DDBJ databases">
        <authorList>
            <person name="Yamashiro T."/>
            <person name="Shiraishi A."/>
            <person name="Satake H."/>
            <person name="Nakayama K."/>
        </authorList>
    </citation>
    <scope>NUCLEOTIDE SEQUENCE</scope>
</reference>
<evidence type="ECO:0000256" key="1">
    <source>
        <dbReference type="SAM" id="MobiDB-lite"/>
    </source>
</evidence>
<dbReference type="PROSITE" id="PS50994">
    <property type="entry name" value="INTEGRASE"/>
    <property type="match status" value="1"/>
</dbReference>
<dbReference type="InterPro" id="IPR041588">
    <property type="entry name" value="Integrase_H2C2"/>
</dbReference>
<dbReference type="Proteomes" id="UP001151760">
    <property type="component" value="Unassembled WGS sequence"/>
</dbReference>
<evidence type="ECO:0000313" key="5">
    <source>
        <dbReference type="Proteomes" id="UP001151760"/>
    </source>
</evidence>
<organism evidence="4 5">
    <name type="scientific">Tanacetum coccineum</name>
    <dbReference type="NCBI Taxonomy" id="301880"/>
    <lineage>
        <taxon>Eukaryota</taxon>
        <taxon>Viridiplantae</taxon>
        <taxon>Streptophyta</taxon>
        <taxon>Embryophyta</taxon>
        <taxon>Tracheophyta</taxon>
        <taxon>Spermatophyta</taxon>
        <taxon>Magnoliopsida</taxon>
        <taxon>eudicotyledons</taxon>
        <taxon>Gunneridae</taxon>
        <taxon>Pentapetalae</taxon>
        <taxon>asterids</taxon>
        <taxon>campanulids</taxon>
        <taxon>Asterales</taxon>
        <taxon>Asteraceae</taxon>
        <taxon>Asteroideae</taxon>
        <taxon>Anthemideae</taxon>
        <taxon>Anthemidinae</taxon>
        <taxon>Tanacetum</taxon>
    </lineage>
</organism>
<dbReference type="InterPro" id="IPR002156">
    <property type="entry name" value="RNaseH_domain"/>
</dbReference>
<dbReference type="Gene3D" id="1.10.340.70">
    <property type="match status" value="1"/>
</dbReference>
<gene>
    <name evidence="4" type="ORF">Tco_0923864</name>
</gene>
<dbReference type="Gene3D" id="3.30.420.10">
    <property type="entry name" value="Ribonuclease H-like superfamily/Ribonuclease H"/>
    <property type="match status" value="2"/>
</dbReference>
<accession>A0ABQ5D3K6</accession>
<comment type="caution">
    <text evidence="4">The sequence shown here is derived from an EMBL/GenBank/DDBJ whole genome shotgun (WGS) entry which is preliminary data.</text>
</comment>
<dbReference type="Pfam" id="PF13456">
    <property type="entry name" value="RVT_3"/>
    <property type="match status" value="1"/>
</dbReference>
<evidence type="ECO:0000259" key="3">
    <source>
        <dbReference type="PROSITE" id="PS50994"/>
    </source>
</evidence>
<dbReference type="CDD" id="cd09279">
    <property type="entry name" value="RNase_HI_like"/>
    <property type="match status" value="1"/>
</dbReference>
<keyword evidence="4" id="KW-0695">RNA-directed DNA polymerase</keyword>
<proteinExistence type="predicted"/>
<dbReference type="GO" id="GO:0003964">
    <property type="term" value="F:RNA-directed DNA polymerase activity"/>
    <property type="evidence" value="ECO:0007669"/>
    <property type="project" value="UniProtKB-KW"/>
</dbReference>
<evidence type="ECO:0000313" key="4">
    <source>
        <dbReference type="EMBL" id="GJT33445.1"/>
    </source>
</evidence>
<keyword evidence="5" id="KW-1185">Reference proteome</keyword>
<dbReference type="EMBL" id="BQNB010014878">
    <property type="protein sequence ID" value="GJT33445.1"/>
    <property type="molecule type" value="Genomic_DNA"/>
</dbReference>
<dbReference type="InterPro" id="IPR012337">
    <property type="entry name" value="RNaseH-like_sf"/>
</dbReference>
<feature type="domain" description="Integrase catalytic" evidence="3">
    <location>
        <begin position="359"/>
        <end position="455"/>
    </location>
</feature>
<dbReference type="SUPFAM" id="SSF53098">
    <property type="entry name" value="Ribonuclease H-like"/>
    <property type="match status" value="2"/>
</dbReference>
<keyword evidence="4" id="KW-0808">Transferase</keyword>
<reference evidence="4" key="1">
    <citation type="journal article" date="2022" name="Int. J. Mol. Sci.">
        <title>Draft Genome of Tanacetum Coccineum: Genomic Comparison of Closely Related Tanacetum-Family Plants.</title>
        <authorList>
            <person name="Yamashiro T."/>
            <person name="Shiraishi A."/>
            <person name="Nakayama K."/>
            <person name="Satake H."/>
        </authorList>
    </citation>
    <scope>NUCLEOTIDE SEQUENCE</scope>
</reference>
<dbReference type="Pfam" id="PF17921">
    <property type="entry name" value="Integrase_H2C2"/>
    <property type="match status" value="1"/>
</dbReference>
<sequence length="586" mass="66344">MEIGAPEALSIVAMSFKRLKQNRPPSPRPRPRKDGGVFNRLGGKERSASARSDSRHQDGSSYINGFGAGLILTNPEGVEFTYAMRFRFEATNNEAEYEALIAGLWIAKQMGIKNLQANVDSRLVVNQVNGSYVAKESGMVQYLEKVKTLVSNFKEFSIKQVPRSENKKADALSNIASTSFAHLSKQVLVEELQEKSIHEKEVLAIVEEEGQTWMTPICEYLTKEILPEYKKKARMVRRKASRYTMINGTLYKKSFLGPWLRCVGPLQANYVLREIHEGSCSMHSGPRSVVAKAIWTRYYWPIMHTDARKLIRECNDCQVHHPIPRNPQQNLTPITSLWPFYKWGIDIAGPFPEDQAKFGLPGEIVSDNGKQFRNNPFKDFGEKLCIRQCFASVKHPQANGLVKRANRSLGEGIKARLDERSKDWIGELSHVLWAHRTMIKSSNGETPFSLTYGTEAVIPAEIGMPTLRTAEVDLTKNDEALEINLDLIEEKREQAAIQEAKSKAKMEKYYNSKVRSTSFRPGDMVYRSNDASHAKDGGKLGPKWEGPYEVTESLGKGAYKLKDHKGNELPRTWNICNLKKCYIHEV</sequence>
<dbReference type="InterPro" id="IPR001584">
    <property type="entry name" value="Integrase_cat-core"/>
</dbReference>
<dbReference type="PANTHER" id="PTHR48475:SF2">
    <property type="entry name" value="RIBONUCLEASE H"/>
    <property type="match status" value="1"/>
</dbReference>
<name>A0ABQ5D3K6_9ASTR</name>
<dbReference type="PANTHER" id="PTHR48475">
    <property type="entry name" value="RIBONUCLEASE H"/>
    <property type="match status" value="1"/>
</dbReference>
<feature type="region of interest" description="Disordered" evidence="1">
    <location>
        <begin position="18"/>
        <end position="58"/>
    </location>
</feature>
<keyword evidence="4" id="KW-0548">Nucleotidyltransferase</keyword>
<dbReference type="PROSITE" id="PS50879">
    <property type="entry name" value="RNASE_H_1"/>
    <property type="match status" value="1"/>
</dbReference>
<feature type="domain" description="RNase H type-1" evidence="2">
    <location>
        <begin position="49"/>
        <end position="178"/>
    </location>
</feature>
<dbReference type="InterPro" id="IPR036397">
    <property type="entry name" value="RNaseH_sf"/>
</dbReference>